<evidence type="ECO:0000313" key="4">
    <source>
        <dbReference type="EMBL" id="KAK3321721.1"/>
    </source>
</evidence>
<evidence type="ECO:0000256" key="2">
    <source>
        <dbReference type="ARBA" id="ARBA00022801"/>
    </source>
</evidence>
<dbReference type="PANTHER" id="PTHR43540">
    <property type="entry name" value="PEROXYUREIDOACRYLATE/UREIDOACRYLATE AMIDOHYDROLASE-RELATED"/>
    <property type="match status" value="1"/>
</dbReference>
<evidence type="ECO:0000259" key="3">
    <source>
        <dbReference type="Pfam" id="PF00857"/>
    </source>
</evidence>
<dbReference type="PANTHER" id="PTHR43540:SF15">
    <property type="entry name" value="BLR5631 PROTEIN"/>
    <property type="match status" value="1"/>
</dbReference>
<dbReference type="AlphaFoldDB" id="A0AAE0M6Y0"/>
<reference evidence="4" key="2">
    <citation type="submission" date="2023-06" db="EMBL/GenBank/DDBJ databases">
        <authorList>
            <consortium name="Lawrence Berkeley National Laboratory"/>
            <person name="Haridas S."/>
            <person name="Hensen N."/>
            <person name="Bonometti L."/>
            <person name="Westerberg I."/>
            <person name="Brannstrom I.O."/>
            <person name="Guillou S."/>
            <person name="Cros-Aarteil S."/>
            <person name="Calhoun S."/>
            <person name="Kuo A."/>
            <person name="Mondo S."/>
            <person name="Pangilinan J."/>
            <person name="Riley R."/>
            <person name="Labutti K."/>
            <person name="Andreopoulos B."/>
            <person name="Lipzen A."/>
            <person name="Chen C."/>
            <person name="Yanf M."/>
            <person name="Daum C."/>
            <person name="Ng V."/>
            <person name="Clum A."/>
            <person name="Steindorff A."/>
            <person name="Ohm R."/>
            <person name="Martin F."/>
            <person name="Silar P."/>
            <person name="Natvig D."/>
            <person name="Lalanne C."/>
            <person name="Gautier V."/>
            <person name="Ament-Velasquez S.L."/>
            <person name="Kruys A."/>
            <person name="Hutchinson M.I."/>
            <person name="Powell A.J."/>
            <person name="Barry K."/>
            <person name="Miller A.N."/>
            <person name="Grigoriev I.V."/>
            <person name="Debuchy R."/>
            <person name="Gladieux P."/>
            <person name="Thoren M.H."/>
            <person name="Johannesson H."/>
        </authorList>
    </citation>
    <scope>NUCLEOTIDE SEQUENCE</scope>
    <source>
        <strain evidence="4">CBS 118394</strain>
    </source>
</reference>
<proteinExistence type="inferred from homology"/>
<name>A0AAE0M6Y0_9PEZI</name>
<keyword evidence="5" id="KW-1185">Reference proteome</keyword>
<organism evidence="4 5">
    <name type="scientific">Apodospora peruviana</name>
    <dbReference type="NCBI Taxonomy" id="516989"/>
    <lineage>
        <taxon>Eukaryota</taxon>
        <taxon>Fungi</taxon>
        <taxon>Dikarya</taxon>
        <taxon>Ascomycota</taxon>
        <taxon>Pezizomycotina</taxon>
        <taxon>Sordariomycetes</taxon>
        <taxon>Sordariomycetidae</taxon>
        <taxon>Sordariales</taxon>
        <taxon>Lasiosphaeriaceae</taxon>
        <taxon>Apodospora</taxon>
    </lineage>
</organism>
<gene>
    <name evidence="4" type="ORF">B0H66DRAFT_494303</name>
</gene>
<dbReference type="Proteomes" id="UP001283341">
    <property type="component" value="Unassembled WGS sequence"/>
</dbReference>
<dbReference type="InterPro" id="IPR000868">
    <property type="entry name" value="Isochorismatase-like_dom"/>
</dbReference>
<sequence>MTASFRSLIGVQPSSASTQDSVLIIIDAQNEYASGKLQVSNIKTSRPAIASLLEKYRAVKAPVVHVVHATPEGAPVFTPGTHLAEEFDELKPKDGEHLVPKNYPGSFAGTDLQSILEKTGRKKIVLTGYMAHVCVSTTARQAAQRGWDAIVAQDAVGDRDIPGVDADQLVKVALAEIGDAFGTVVSSKDIE</sequence>
<feature type="domain" description="Isochorismatase-like" evidence="3">
    <location>
        <begin position="21"/>
        <end position="188"/>
    </location>
</feature>
<dbReference type="Pfam" id="PF00857">
    <property type="entry name" value="Isochorismatase"/>
    <property type="match status" value="1"/>
</dbReference>
<dbReference type="Gene3D" id="3.40.50.850">
    <property type="entry name" value="Isochorismatase-like"/>
    <property type="match status" value="1"/>
</dbReference>
<dbReference type="GO" id="GO:0016787">
    <property type="term" value="F:hydrolase activity"/>
    <property type="evidence" value="ECO:0007669"/>
    <property type="project" value="UniProtKB-KW"/>
</dbReference>
<dbReference type="InterPro" id="IPR036380">
    <property type="entry name" value="Isochorismatase-like_sf"/>
</dbReference>
<evidence type="ECO:0000313" key="5">
    <source>
        <dbReference type="Proteomes" id="UP001283341"/>
    </source>
</evidence>
<dbReference type="EMBL" id="JAUEDM010000003">
    <property type="protein sequence ID" value="KAK3321721.1"/>
    <property type="molecule type" value="Genomic_DNA"/>
</dbReference>
<accession>A0AAE0M6Y0</accession>
<comment type="similarity">
    <text evidence="1">Belongs to the isochorismatase family.</text>
</comment>
<protein>
    <submittedName>
        <fullName evidence="4">Isochorismatase-like protein</fullName>
    </submittedName>
</protein>
<reference evidence="4" key="1">
    <citation type="journal article" date="2023" name="Mol. Phylogenet. Evol.">
        <title>Genome-scale phylogeny and comparative genomics of the fungal order Sordariales.</title>
        <authorList>
            <person name="Hensen N."/>
            <person name="Bonometti L."/>
            <person name="Westerberg I."/>
            <person name="Brannstrom I.O."/>
            <person name="Guillou S."/>
            <person name="Cros-Aarteil S."/>
            <person name="Calhoun S."/>
            <person name="Haridas S."/>
            <person name="Kuo A."/>
            <person name="Mondo S."/>
            <person name="Pangilinan J."/>
            <person name="Riley R."/>
            <person name="LaButti K."/>
            <person name="Andreopoulos B."/>
            <person name="Lipzen A."/>
            <person name="Chen C."/>
            <person name="Yan M."/>
            <person name="Daum C."/>
            <person name="Ng V."/>
            <person name="Clum A."/>
            <person name="Steindorff A."/>
            <person name="Ohm R.A."/>
            <person name="Martin F."/>
            <person name="Silar P."/>
            <person name="Natvig D.O."/>
            <person name="Lalanne C."/>
            <person name="Gautier V."/>
            <person name="Ament-Velasquez S.L."/>
            <person name="Kruys A."/>
            <person name="Hutchinson M.I."/>
            <person name="Powell A.J."/>
            <person name="Barry K."/>
            <person name="Miller A.N."/>
            <person name="Grigoriev I.V."/>
            <person name="Debuchy R."/>
            <person name="Gladieux P."/>
            <person name="Hiltunen Thoren M."/>
            <person name="Johannesson H."/>
        </authorList>
    </citation>
    <scope>NUCLEOTIDE SEQUENCE</scope>
    <source>
        <strain evidence="4">CBS 118394</strain>
    </source>
</reference>
<dbReference type="InterPro" id="IPR050272">
    <property type="entry name" value="Isochorismatase-like_hydrls"/>
</dbReference>
<keyword evidence="2" id="KW-0378">Hydrolase</keyword>
<comment type="caution">
    <text evidence="4">The sequence shown here is derived from an EMBL/GenBank/DDBJ whole genome shotgun (WGS) entry which is preliminary data.</text>
</comment>
<dbReference type="SUPFAM" id="SSF52499">
    <property type="entry name" value="Isochorismatase-like hydrolases"/>
    <property type="match status" value="1"/>
</dbReference>
<evidence type="ECO:0000256" key="1">
    <source>
        <dbReference type="ARBA" id="ARBA00006336"/>
    </source>
</evidence>